<dbReference type="PANTHER" id="PTHR37691:SF1">
    <property type="entry name" value="BLR3518 PROTEIN"/>
    <property type="match status" value="1"/>
</dbReference>
<gene>
    <name evidence="1" type="ORF">HMPREF9488_03654</name>
</gene>
<protein>
    <submittedName>
        <fullName evidence="1">Uncharacterized protein</fullName>
    </submittedName>
</protein>
<dbReference type="SUPFAM" id="SSF75169">
    <property type="entry name" value="DsrEFH-like"/>
    <property type="match status" value="1"/>
</dbReference>
<dbReference type="eggNOG" id="COG1416">
    <property type="taxonomic scope" value="Bacteria"/>
</dbReference>
<comment type="caution">
    <text evidence="1">The sequence shown here is derived from an EMBL/GenBank/DDBJ whole genome shotgun (WGS) entry which is preliminary data.</text>
</comment>
<dbReference type="Gene3D" id="3.40.1260.10">
    <property type="entry name" value="DsrEFH-like"/>
    <property type="match status" value="1"/>
</dbReference>
<dbReference type="Proteomes" id="UP000003157">
    <property type="component" value="Unassembled WGS sequence"/>
</dbReference>
<evidence type="ECO:0000313" key="1">
    <source>
        <dbReference type="EMBL" id="EFW03007.1"/>
    </source>
</evidence>
<keyword evidence="2" id="KW-1185">Reference proteome</keyword>
<dbReference type="AlphaFoldDB" id="E7GFW1"/>
<dbReference type="STRING" id="100884.GCA_000269565_02753"/>
<dbReference type="EMBL" id="ADKX01000052">
    <property type="protein sequence ID" value="EFW03007.1"/>
    <property type="molecule type" value="Genomic_DNA"/>
</dbReference>
<accession>E7GFW1</accession>
<evidence type="ECO:0000313" key="2">
    <source>
        <dbReference type="Proteomes" id="UP000003157"/>
    </source>
</evidence>
<dbReference type="HOGENOM" id="CLU_127515_3_2_9"/>
<dbReference type="InterPro" id="IPR027396">
    <property type="entry name" value="DsrEFH-like"/>
</dbReference>
<proteinExistence type="predicted"/>
<reference evidence="1 2" key="1">
    <citation type="submission" date="2010-12" db="EMBL/GenBank/DDBJ databases">
        <title>The Genome Sequence of Coprobacillus sp. strain 29_1.</title>
        <authorList>
            <consortium name="The Broad Institute Genome Sequencing Platform"/>
            <person name="Earl A."/>
            <person name="Ward D."/>
            <person name="Feldgarden M."/>
            <person name="Gevers D."/>
            <person name="Daigneault M."/>
            <person name="Sibley C.D."/>
            <person name="White A."/>
            <person name="Strauss J."/>
            <person name="Allen-Vercoe E."/>
            <person name="Young S.K."/>
            <person name="Zeng Q."/>
            <person name="Gargeya S."/>
            <person name="Fitzgerald M."/>
            <person name="Haas B."/>
            <person name="Abouelleil A."/>
            <person name="Alvarado L."/>
            <person name="Arachchi H.M."/>
            <person name="Berlin A."/>
            <person name="Brown A."/>
            <person name="Chapman S.B."/>
            <person name="Chen Z."/>
            <person name="Dunbar C."/>
            <person name="Freedman E."/>
            <person name="Gearin G."/>
            <person name="Gellesch M."/>
            <person name="Goldberg J."/>
            <person name="Griggs A."/>
            <person name="Gujja S."/>
            <person name="Heilman E."/>
            <person name="Heiman D."/>
            <person name="Howarth C."/>
            <person name="Larson L."/>
            <person name="Lui A."/>
            <person name="MacDonald P.J.P."/>
            <person name="Mehta T."/>
            <person name="Montmayeur A."/>
            <person name="Murphy C."/>
            <person name="Neiman D."/>
            <person name="Pearson M."/>
            <person name="Priest M."/>
            <person name="Roberts A."/>
            <person name="Saif S."/>
            <person name="Shea T."/>
            <person name="Shenoy N."/>
            <person name="Sisk P."/>
            <person name="Stolte C."/>
            <person name="Sykes S."/>
            <person name="White J."/>
            <person name="Yandava C."/>
            <person name="Nusbaum C."/>
            <person name="Birren B."/>
        </authorList>
    </citation>
    <scope>NUCLEOTIDE SEQUENCE [LARGE SCALE GENOMIC DNA]</scope>
    <source>
        <strain evidence="1 2">29_1</strain>
    </source>
</reference>
<dbReference type="PANTHER" id="PTHR37691">
    <property type="entry name" value="BLR3518 PROTEIN"/>
    <property type="match status" value="1"/>
</dbReference>
<name>E7GFW1_9FIRM</name>
<sequence length="114" mass="12828">MNMKVIYHVDELEKWQKCIANVKNMLSYAQENNELFEIEVLANSIAVTDLKKESDIEHDILFMIDNGVTVVACQNALNAQSLSSHQLIFGVFVVRAGVVELAVKQNQGFAYIKP</sequence>
<organism evidence="1 2">
    <name type="scientific">Coprobacillus cateniformis</name>
    <dbReference type="NCBI Taxonomy" id="100884"/>
    <lineage>
        <taxon>Bacteria</taxon>
        <taxon>Bacillati</taxon>
        <taxon>Bacillota</taxon>
        <taxon>Erysipelotrichia</taxon>
        <taxon>Erysipelotrichales</taxon>
        <taxon>Coprobacillaceae</taxon>
        <taxon>Coprobacillus</taxon>
    </lineage>
</organism>